<dbReference type="GO" id="GO:0046557">
    <property type="term" value="F:glucan endo-1,6-beta-glucosidase activity"/>
    <property type="evidence" value="ECO:0007669"/>
    <property type="project" value="TreeGrafter"/>
</dbReference>
<dbReference type="GO" id="GO:0005576">
    <property type="term" value="C:extracellular region"/>
    <property type="evidence" value="ECO:0007669"/>
    <property type="project" value="TreeGrafter"/>
</dbReference>
<accession>A0A165EHD5</accession>
<evidence type="ECO:0000256" key="3">
    <source>
        <dbReference type="ARBA" id="ARBA00023295"/>
    </source>
</evidence>
<organism evidence="4 5">
    <name type="scientific">Laetiporus sulphureus 93-53</name>
    <dbReference type="NCBI Taxonomy" id="1314785"/>
    <lineage>
        <taxon>Eukaryota</taxon>
        <taxon>Fungi</taxon>
        <taxon>Dikarya</taxon>
        <taxon>Basidiomycota</taxon>
        <taxon>Agaricomycotina</taxon>
        <taxon>Agaricomycetes</taxon>
        <taxon>Polyporales</taxon>
        <taxon>Laetiporus</taxon>
    </lineage>
</organism>
<keyword evidence="2 4" id="KW-0378">Hydrolase</keyword>
<dbReference type="GO" id="GO:0009986">
    <property type="term" value="C:cell surface"/>
    <property type="evidence" value="ECO:0007669"/>
    <property type="project" value="TreeGrafter"/>
</dbReference>
<protein>
    <submittedName>
        <fullName evidence="4">Glycoside hydrolase family 5 protein</fullName>
    </submittedName>
</protein>
<dbReference type="EMBL" id="KV427621">
    <property type="protein sequence ID" value="KZT07056.1"/>
    <property type="molecule type" value="Genomic_DNA"/>
</dbReference>
<dbReference type="Proteomes" id="UP000076871">
    <property type="component" value="Unassembled WGS sequence"/>
</dbReference>
<dbReference type="GeneID" id="63825845"/>
<dbReference type="PANTHER" id="PTHR31297">
    <property type="entry name" value="GLUCAN ENDO-1,6-BETA-GLUCOSIDASE B"/>
    <property type="match status" value="1"/>
</dbReference>
<sequence>MHKLSKLLQNHLNPQSAPQTAVPYAEPTSPFPTEIDFFRHRKQRGVNLGSWFVLERWIADSPFRCAASPAQSDLDVARGSNAKEILEQHWDTWITEDDWKWIADKGINTVRIPVRPSRTLNVRIS</sequence>
<dbReference type="InParanoid" id="A0A165EHD5"/>
<dbReference type="AlphaFoldDB" id="A0A165EHD5"/>
<proteinExistence type="inferred from homology"/>
<dbReference type="Gene3D" id="3.20.20.80">
    <property type="entry name" value="Glycosidases"/>
    <property type="match status" value="1"/>
</dbReference>
<evidence type="ECO:0000256" key="2">
    <source>
        <dbReference type="ARBA" id="ARBA00022801"/>
    </source>
</evidence>
<dbReference type="GO" id="GO:0009251">
    <property type="term" value="P:glucan catabolic process"/>
    <property type="evidence" value="ECO:0007669"/>
    <property type="project" value="TreeGrafter"/>
</dbReference>
<evidence type="ECO:0000313" key="5">
    <source>
        <dbReference type="Proteomes" id="UP000076871"/>
    </source>
</evidence>
<reference evidence="4 5" key="1">
    <citation type="journal article" date="2016" name="Mol. Biol. Evol.">
        <title>Comparative Genomics of Early-Diverging Mushroom-Forming Fungi Provides Insights into the Origins of Lignocellulose Decay Capabilities.</title>
        <authorList>
            <person name="Nagy L.G."/>
            <person name="Riley R."/>
            <person name="Tritt A."/>
            <person name="Adam C."/>
            <person name="Daum C."/>
            <person name="Floudas D."/>
            <person name="Sun H."/>
            <person name="Yadav J.S."/>
            <person name="Pangilinan J."/>
            <person name="Larsson K.H."/>
            <person name="Matsuura K."/>
            <person name="Barry K."/>
            <person name="Labutti K."/>
            <person name="Kuo R."/>
            <person name="Ohm R.A."/>
            <person name="Bhattacharya S.S."/>
            <person name="Shirouzu T."/>
            <person name="Yoshinaga Y."/>
            <person name="Martin F.M."/>
            <person name="Grigoriev I.V."/>
            <person name="Hibbett D.S."/>
        </authorList>
    </citation>
    <scope>NUCLEOTIDE SEQUENCE [LARGE SCALE GENOMIC DNA]</scope>
    <source>
        <strain evidence="4 5">93-53</strain>
    </source>
</reference>
<name>A0A165EHD5_9APHY</name>
<gene>
    <name evidence="4" type="ORF">LAESUDRAFT_725406</name>
</gene>
<dbReference type="SUPFAM" id="SSF51445">
    <property type="entry name" value="(Trans)glycosidases"/>
    <property type="match status" value="1"/>
</dbReference>
<dbReference type="PANTHER" id="PTHR31297:SF43">
    <property type="entry name" value="GLUCAN 1,3-BETA-GLUCOSIDASE 3"/>
    <property type="match status" value="1"/>
</dbReference>
<keyword evidence="3" id="KW-0326">Glycosidase</keyword>
<evidence type="ECO:0000256" key="1">
    <source>
        <dbReference type="ARBA" id="ARBA00005641"/>
    </source>
</evidence>
<evidence type="ECO:0000313" key="4">
    <source>
        <dbReference type="EMBL" id="KZT07056.1"/>
    </source>
</evidence>
<keyword evidence="5" id="KW-1185">Reference proteome</keyword>
<dbReference type="InterPro" id="IPR017853">
    <property type="entry name" value="GH"/>
</dbReference>
<comment type="similarity">
    <text evidence="1">Belongs to the glycosyl hydrolase 5 (cellulase A) family.</text>
</comment>
<dbReference type="STRING" id="1314785.A0A165EHD5"/>
<dbReference type="InterPro" id="IPR050386">
    <property type="entry name" value="Glycosyl_hydrolase_5"/>
</dbReference>
<dbReference type="RefSeq" id="XP_040764796.1">
    <property type="nucleotide sequence ID" value="XM_040908816.1"/>
</dbReference>
<dbReference type="OrthoDB" id="1887033at2759"/>